<dbReference type="GO" id="GO:0016279">
    <property type="term" value="F:protein-lysine N-methyltransferase activity"/>
    <property type="evidence" value="ECO:0007669"/>
    <property type="project" value="InterPro"/>
</dbReference>
<gene>
    <name evidence="2" type="ORF">ILUMI_07409</name>
</gene>
<dbReference type="InterPro" id="IPR050600">
    <property type="entry name" value="SETD3_SETD6_MTase"/>
</dbReference>
<evidence type="ECO:0000313" key="3">
    <source>
        <dbReference type="Proteomes" id="UP000801492"/>
    </source>
</evidence>
<dbReference type="SUPFAM" id="SSF82199">
    <property type="entry name" value="SET domain"/>
    <property type="match status" value="1"/>
</dbReference>
<name>A0A8K0D3Y4_IGNLU</name>
<protein>
    <recommendedName>
        <fullName evidence="1">SET domain-containing protein</fullName>
    </recommendedName>
</protein>
<dbReference type="PANTHER" id="PTHR13271:SF151">
    <property type="entry name" value="SET DOMAIN-CONTAINING PROTEIN 4"/>
    <property type="match status" value="1"/>
</dbReference>
<dbReference type="InterPro" id="IPR046341">
    <property type="entry name" value="SET_dom_sf"/>
</dbReference>
<dbReference type="PANTHER" id="PTHR13271">
    <property type="entry name" value="UNCHARACTERIZED PUTATIVE METHYLTRANSFERASE"/>
    <property type="match status" value="1"/>
</dbReference>
<dbReference type="PROSITE" id="PS50280">
    <property type="entry name" value="SET"/>
    <property type="match status" value="1"/>
</dbReference>
<dbReference type="EMBL" id="VTPC01003277">
    <property type="protein sequence ID" value="KAF2898764.1"/>
    <property type="molecule type" value="Genomic_DNA"/>
</dbReference>
<dbReference type="Proteomes" id="UP000801492">
    <property type="component" value="Unassembled WGS sequence"/>
</dbReference>
<evidence type="ECO:0000259" key="1">
    <source>
        <dbReference type="PROSITE" id="PS50280"/>
    </source>
</evidence>
<dbReference type="OrthoDB" id="341421at2759"/>
<keyword evidence="3" id="KW-1185">Reference proteome</keyword>
<proteinExistence type="predicted"/>
<dbReference type="AlphaFoldDB" id="A0A8K0D3Y4"/>
<dbReference type="Gene3D" id="3.90.1410.10">
    <property type="entry name" value="set domain protein methyltransferase, domain 1"/>
    <property type="match status" value="1"/>
</dbReference>
<feature type="domain" description="SET" evidence="1">
    <location>
        <begin position="10"/>
        <end position="252"/>
    </location>
</feature>
<organism evidence="2 3">
    <name type="scientific">Ignelater luminosus</name>
    <name type="common">Cucubano</name>
    <name type="synonym">Pyrophorus luminosus</name>
    <dbReference type="NCBI Taxonomy" id="2038154"/>
    <lineage>
        <taxon>Eukaryota</taxon>
        <taxon>Metazoa</taxon>
        <taxon>Ecdysozoa</taxon>
        <taxon>Arthropoda</taxon>
        <taxon>Hexapoda</taxon>
        <taxon>Insecta</taxon>
        <taxon>Pterygota</taxon>
        <taxon>Neoptera</taxon>
        <taxon>Endopterygota</taxon>
        <taxon>Coleoptera</taxon>
        <taxon>Polyphaga</taxon>
        <taxon>Elateriformia</taxon>
        <taxon>Elateroidea</taxon>
        <taxon>Elateridae</taxon>
        <taxon>Agrypninae</taxon>
        <taxon>Pyrophorini</taxon>
        <taxon>Ignelater</taxon>
    </lineage>
</organism>
<dbReference type="CDD" id="cd19177">
    <property type="entry name" value="SET_SETD4"/>
    <property type="match status" value="1"/>
</dbReference>
<accession>A0A8K0D3Y4</accession>
<dbReference type="InterPro" id="IPR001214">
    <property type="entry name" value="SET_dom"/>
</dbReference>
<dbReference type="InterPro" id="IPR044429">
    <property type="entry name" value="SETD4_SET"/>
</dbReference>
<sequence>MKTCGWNNTTSLKLSLFENTGRGLTSSRNLTPSDTLIEIPYELMISYTTLKDFFTNDLVSSNNLKQLEMHDALAIFLAFERHKGYHSKWKSYINSLPEDIPLVPWLCSEKEIEAIPAELRSKVQDKHDSFKSSWQRSKESINPFWKCECCETPGHRVLSLNLFTWAYVMVNTRAVYVDPDIVRELSRDSVNTSSFELSDDPSMALCPYLDMFNHSCKSATNAVLEKVNGRWMYKLITLTSSEKYNEILISYGSHDNDKLLCEYGFFILNNELDVLRMAFHQVLKYTKVNLSGRQYKFIRERQFDTNLYINKDGLSFNLKAVLFVIMNCELMDWSSSIFSEKYNKDLLAMYCIARDLIKNKISESSSELAVLDSYCNDSSEAFRTVVSYFKYKIEFMERLPTI</sequence>
<reference evidence="2" key="1">
    <citation type="submission" date="2019-08" db="EMBL/GenBank/DDBJ databases">
        <title>The genome of the North American firefly Photinus pyralis.</title>
        <authorList>
            <consortium name="Photinus pyralis genome working group"/>
            <person name="Fallon T.R."/>
            <person name="Sander Lower S.E."/>
            <person name="Weng J.-K."/>
        </authorList>
    </citation>
    <scope>NUCLEOTIDE SEQUENCE</scope>
    <source>
        <strain evidence="2">TRF0915ILg1</strain>
        <tissue evidence="2">Whole body</tissue>
    </source>
</reference>
<dbReference type="Pfam" id="PF00856">
    <property type="entry name" value="SET"/>
    <property type="match status" value="1"/>
</dbReference>
<evidence type="ECO:0000313" key="2">
    <source>
        <dbReference type="EMBL" id="KAF2898764.1"/>
    </source>
</evidence>
<comment type="caution">
    <text evidence="2">The sequence shown here is derived from an EMBL/GenBank/DDBJ whole genome shotgun (WGS) entry which is preliminary data.</text>
</comment>